<dbReference type="InterPro" id="IPR051332">
    <property type="entry name" value="Fosfomycin_Res_Enzymes"/>
</dbReference>
<dbReference type="InterPro" id="IPR029068">
    <property type="entry name" value="Glyas_Bleomycin-R_OHBP_Dase"/>
</dbReference>
<dbReference type="PROSITE" id="PS51819">
    <property type="entry name" value="VOC"/>
    <property type="match status" value="1"/>
</dbReference>
<dbReference type="EMBL" id="JBHSHL010000033">
    <property type="protein sequence ID" value="MFC4805076.1"/>
    <property type="molecule type" value="Genomic_DNA"/>
</dbReference>
<evidence type="ECO:0000256" key="1">
    <source>
        <dbReference type="ARBA" id="ARBA00022723"/>
    </source>
</evidence>
<gene>
    <name evidence="3" type="ORF">ACFO4R_08270</name>
</gene>
<organism evidence="3 4">
    <name type="scientific">Filifactor villosus</name>
    <dbReference type="NCBI Taxonomy" id="29374"/>
    <lineage>
        <taxon>Bacteria</taxon>
        <taxon>Bacillati</taxon>
        <taxon>Bacillota</taxon>
        <taxon>Clostridia</taxon>
        <taxon>Peptostreptococcales</taxon>
        <taxon>Filifactoraceae</taxon>
        <taxon>Filifactor</taxon>
    </lineage>
</organism>
<dbReference type="InterPro" id="IPR037523">
    <property type="entry name" value="VOC_core"/>
</dbReference>
<evidence type="ECO:0000259" key="2">
    <source>
        <dbReference type="PROSITE" id="PS51819"/>
    </source>
</evidence>
<protein>
    <submittedName>
        <fullName evidence="3">VOC family protein</fullName>
    </submittedName>
</protein>
<sequence length="134" mass="15808">MLHHIEVYVSDLDRSREFYAYLLPKLGYSLFQDWEEGFSFKDEDSYLVFVQTREKYLKGGYNRCNIGLNHIAFVVSCVEEIEEIRTELIRRGTSILYEDRYPYAGGEGHYALYFEDPDRIKLEVVAQEKQGNTV</sequence>
<proteinExistence type="predicted"/>
<dbReference type="PANTHER" id="PTHR36113">
    <property type="entry name" value="LYASE, PUTATIVE-RELATED-RELATED"/>
    <property type="match status" value="1"/>
</dbReference>
<dbReference type="Pfam" id="PF00903">
    <property type="entry name" value="Glyoxalase"/>
    <property type="match status" value="1"/>
</dbReference>
<keyword evidence="1" id="KW-0479">Metal-binding</keyword>
<evidence type="ECO:0000313" key="4">
    <source>
        <dbReference type="Proteomes" id="UP001595916"/>
    </source>
</evidence>
<dbReference type="InterPro" id="IPR004360">
    <property type="entry name" value="Glyas_Fos-R_dOase_dom"/>
</dbReference>
<keyword evidence="4" id="KW-1185">Reference proteome</keyword>
<reference evidence="4" key="1">
    <citation type="journal article" date="2019" name="Int. J. Syst. Evol. Microbiol.">
        <title>The Global Catalogue of Microorganisms (GCM) 10K type strain sequencing project: providing services to taxonomists for standard genome sequencing and annotation.</title>
        <authorList>
            <consortium name="The Broad Institute Genomics Platform"/>
            <consortium name="The Broad Institute Genome Sequencing Center for Infectious Disease"/>
            <person name="Wu L."/>
            <person name="Ma J."/>
        </authorList>
    </citation>
    <scope>NUCLEOTIDE SEQUENCE [LARGE SCALE GENOMIC DNA]</scope>
    <source>
        <strain evidence="4">CCUG 46385</strain>
    </source>
</reference>
<feature type="domain" description="VOC" evidence="2">
    <location>
        <begin position="1"/>
        <end position="127"/>
    </location>
</feature>
<comment type="caution">
    <text evidence="3">The sequence shown here is derived from an EMBL/GenBank/DDBJ whole genome shotgun (WGS) entry which is preliminary data.</text>
</comment>
<dbReference type="Gene3D" id="3.10.180.10">
    <property type="entry name" value="2,3-Dihydroxybiphenyl 1,2-Dioxygenase, domain 1"/>
    <property type="match status" value="1"/>
</dbReference>
<evidence type="ECO:0000313" key="3">
    <source>
        <dbReference type="EMBL" id="MFC4805076.1"/>
    </source>
</evidence>
<dbReference type="PANTHER" id="PTHR36113:SF6">
    <property type="entry name" value="FOSFOMYCIN RESISTANCE PROTEIN FOSX"/>
    <property type="match status" value="1"/>
</dbReference>
<name>A0ABV9QNT0_9FIRM</name>
<dbReference type="SUPFAM" id="SSF54593">
    <property type="entry name" value="Glyoxalase/Bleomycin resistance protein/Dihydroxybiphenyl dioxygenase"/>
    <property type="match status" value="1"/>
</dbReference>
<dbReference type="RefSeq" id="WP_379788614.1">
    <property type="nucleotide sequence ID" value="NZ_JBHSHL010000033.1"/>
</dbReference>
<dbReference type="Proteomes" id="UP001595916">
    <property type="component" value="Unassembled WGS sequence"/>
</dbReference>
<accession>A0ABV9QNT0</accession>